<sequence length="470" mass="48787">MPPNSQCQSLAAILPSKVAFPDSQAYETSVSSYWARPEQELSPACIVVATEAEDVSIALSIIVPGACKFAVRSGGHGSAPAVANIEDGVTLDLSGIAFTTPNEDGSQVAIGPGQEWSNVYGILAPFGVSVPGTRAGGVGVAGSTLGGGLGFVAPSAGFAADNVASFQVVLANASIVTASPHENADLFKALKGGGSNLGIVTKFVFDTVPLGQVWGGDSVYPSSSLKGAVKAFSDFVGSPHYDDKAQTLMTFFFMPEFGPQIVNQQIYAAPVPDPAAFAGFGAIAGQLFNDTAITTVHALSVGAQARSPDGLQQLNFALTLRNKAEAIEDIWPIFENTFPTISSVQGISWALTLVSIPQTLGEKSAARGGNILGLDIPPEGLVLALLSGTFERAADYPAMSHVAKDLLAALIAKAKHHGAYHPFIDLNHAGPTQHVFHGYGHDNHKFLKATAKAYDPAGVFQKLMPGGFKL</sequence>
<dbReference type="GO" id="GO:0071949">
    <property type="term" value="F:FAD binding"/>
    <property type="evidence" value="ECO:0007669"/>
    <property type="project" value="InterPro"/>
</dbReference>
<dbReference type="OrthoDB" id="2151789at2759"/>
<dbReference type="Proteomes" id="UP000272025">
    <property type="component" value="Unassembled WGS sequence"/>
</dbReference>
<evidence type="ECO:0000256" key="2">
    <source>
        <dbReference type="ARBA" id="ARBA00022630"/>
    </source>
</evidence>
<dbReference type="RefSeq" id="XP_028470694.1">
    <property type="nucleotide sequence ID" value="XM_028610325.1"/>
</dbReference>
<keyword evidence="2" id="KW-0285">Flavoprotein</keyword>
<name>A0A3N2Q8A5_SODAK</name>
<reference evidence="6 7" key="1">
    <citation type="journal article" date="2018" name="Mol. Ecol.">
        <title>The obligate alkalophilic soda-lake fungus Sodiomyces alkalinus has shifted to a protein diet.</title>
        <authorList>
            <person name="Grum-Grzhimaylo A.A."/>
            <person name="Falkoski D.L."/>
            <person name="van den Heuvel J."/>
            <person name="Valero-Jimenez C.A."/>
            <person name="Min B."/>
            <person name="Choi I.G."/>
            <person name="Lipzen A."/>
            <person name="Daum C.G."/>
            <person name="Aanen D.K."/>
            <person name="Tsang A."/>
            <person name="Henrissat B."/>
            <person name="Bilanenko E.N."/>
            <person name="de Vries R.P."/>
            <person name="van Kan J.A.L."/>
            <person name="Grigoriev I.V."/>
            <person name="Debets A.J.M."/>
        </authorList>
    </citation>
    <scope>NUCLEOTIDE SEQUENCE [LARGE SCALE GENOMIC DNA]</scope>
    <source>
        <strain evidence="6 7">F11</strain>
    </source>
</reference>
<evidence type="ECO:0000313" key="7">
    <source>
        <dbReference type="Proteomes" id="UP000272025"/>
    </source>
</evidence>
<gene>
    <name evidence="6" type="ORF">SODALDRAFT_327045</name>
</gene>
<proteinExistence type="inferred from homology"/>
<dbReference type="InterPro" id="IPR036318">
    <property type="entry name" value="FAD-bd_PCMH-like_sf"/>
</dbReference>
<evidence type="ECO:0000259" key="5">
    <source>
        <dbReference type="PROSITE" id="PS51387"/>
    </source>
</evidence>
<dbReference type="AlphaFoldDB" id="A0A3N2Q8A5"/>
<keyword evidence="7" id="KW-1185">Reference proteome</keyword>
<dbReference type="InterPro" id="IPR016169">
    <property type="entry name" value="FAD-bd_PCMH_sub2"/>
</dbReference>
<dbReference type="InterPro" id="IPR006094">
    <property type="entry name" value="Oxid_FAD_bind_N"/>
</dbReference>
<dbReference type="GeneID" id="39578803"/>
<dbReference type="STRING" id="1314773.A0A3N2Q8A5"/>
<comment type="similarity">
    <text evidence="1">Belongs to the oxygen-dependent FAD-linked oxidoreductase family.</text>
</comment>
<accession>A0A3N2Q8A5</accession>
<dbReference type="PROSITE" id="PS51387">
    <property type="entry name" value="FAD_PCMH"/>
    <property type="match status" value="1"/>
</dbReference>
<feature type="domain" description="FAD-binding PCMH-type" evidence="5">
    <location>
        <begin position="39"/>
        <end position="210"/>
    </location>
</feature>
<dbReference type="PANTHER" id="PTHR42973:SF22">
    <property type="entry name" value="FAD-BINDING PCMH-TYPE DOMAIN-CONTAINING PROTEIN-RELATED"/>
    <property type="match status" value="1"/>
</dbReference>
<dbReference type="GO" id="GO:0016491">
    <property type="term" value="F:oxidoreductase activity"/>
    <property type="evidence" value="ECO:0007669"/>
    <property type="project" value="UniProtKB-KW"/>
</dbReference>
<organism evidence="6 7">
    <name type="scientific">Sodiomyces alkalinus (strain CBS 110278 / VKM F-3762 / F11)</name>
    <name type="common">Alkaliphilic filamentous fungus</name>
    <dbReference type="NCBI Taxonomy" id="1314773"/>
    <lineage>
        <taxon>Eukaryota</taxon>
        <taxon>Fungi</taxon>
        <taxon>Dikarya</taxon>
        <taxon>Ascomycota</taxon>
        <taxon>Pezizomycotina</taxon>
        <taxon>Sordariomycetes</taxon>
        <taxon>Hypocreomycetidae</taxon>
        <taxon>Glomerellales</taxon>
        <taxon>Plectosphaerellaceae</taxon>
        <taxon>Sodiomyces</taxon>
    </lineage>
</organism>
<dbReference type="Pfam" id="PF01565">
    <property type="entry name" value="FAD_binding_4"/>
    <property type="match status" value="1"/>
</dbReference>
<dbReference type="SUPFAM" id="SSF56176">
    <property type="entry name" value="FAD-binding/transporter-associated domain-like"/>
    <property type="match status" value="1"/>
</dbReference>
<keyword evidence="4" id="KW-0560">Oxidoreductase</keyword>
<dbReference type="InterPro" id="IPR050416">
    <property type="entry name" value="FAD-linked_Oxidoreductase"/>
</dbReference>
<evidence type="ECO:0000256" key="3">
    <source>
        <dbReference type="ARBA" id="ARBA00022827"/>
    </source>
</evidence>
<dbReference type="Gene3D" id="3.30.465.10">
    <property type="match status" value="1"/>
</dbReference>
<dbReference type="EMBL" id="ML119051">
    <property type="protein sequence ID" value="ROT42888.1"/>
    <property type="molecule type" value="Genomic_DNA"/>
</dbReference>
<dbReference type="PANTHER" id="PTHR42973">
    <property type="entry name" value="BINDING OXIDOREDUCTASE, PUTATIVE (AFU_ORTHOLOGUE AFUA_1G17690)-RELATED"/>
    <property type="match status" value="1"/>
</dbReference>
<protein>
    <submittedName>
        <fullName evidence="6">FAD binding domain protein</fullName>
    </submittedName>
</protein>
<keyword evidence="3" id="KW-0274">FAD</keyword>
<evidence type="ECO:0000313" key="6">
    <source>
        <dbReference type="EMBL" id="ROT42888.1"/>
    </source>
</evidence>
<evidence type="ECO:0000256" key="1">
    <source>
        <dbReference type="ARBA" id="ARBA00005466"/>
    </source>
</evidence>
<evidence type="ECO:0000256" key="4">
    <source>
        <dbReference type="ARBA" id="ARBA00023002"/>
    </source>
</evidence>
<dbReference type="InterPro" id="IPR016166">
    <property type="entry name" value="FAD-bd_PCMH"/>
</dbReference>